<dbReference type="Pfam" id="PF13692">
    <property type="entry name" value="Glyco_trans_1_4"/>
    <property type="match status" value="1"/>
</dbReference>
<keyword evidence="3" id="KW-1185">Reference proteome</keyword>
<dbReference type="InterPro" id="IPR028098">
    <property type="entry name" value="Glyco_trans_4-like_N"/>
</dbReference>
<dbReference type="EMBL" id="QNRK01000009">
    <property type="protein sequence ID" value="RBP14412.1"/>
    <property type="molecule type" value="Genomic_DNA"/>
</dbReference>
<dbReference type="InterPro" id="IPR050194">
    <property type="entry name" value="Glycosyltransferase_grp1"/>
</dbReference>
<dbReference type="SUPFAM" id="SSF53756">
    <property type="entry name" value="UDP-Glycosyltransferase/glycogen phosphorylase"/>
    <property type="match status" value="1"/>
</dbReference>
<evidence type="ECO:0000259" key="1">
    <source>
        <dbReference type="Pfam" id="PF13439"/>
    </source>
</evidence>
<dbReference type="Pfam" id="PF13439">
    <property type="entry name" value="Glyco_transf_4"/>
    <property type="match status" value="1"/>
</dbReference>
<sequence length="349" mass="38776">MRILIATDAWRPQVNGVVSTLERMTRAAAEFGAEFEFITPQGMWTAPMPTYPDIRLAITTPSHISRRIEAAAPDHIHIATEGPIGWLTRRHCLKVRRIFTTSYHTRYPEYISARTGFPERLTYAGLRRFHAPAAAVMAPTPTIGEDLKRRGFERVRLWSRGVDHDLFRPRGDVGLDLPRPIFLCVGRVAVEKNLEALLSLDLPGSTVIVGDGPARAALQRRFPRAHFLGARHGEALAEVYASADVFVFPSRTDTFGIVLIEAMASGLPVAAFPVPGPIDVVGPDAGVLDEDLRAACLGALEIPPQAAREYSLRYTWKESARQFLDNIEISRGKLARVKWRRRLELVDGG</sequence>
<name>A0A366FID3_9HYPH</name>
<comment type="caution">
    <text evidence="2">The sequence shown here is derived from an EMBL/GenBank/DDBJ whole genome shotgun (WGS) entry which is preliminary data.</text>
</comment>
<dbReference type="Proteomes" id="UP000253529">
    <property type="component" value="Unassembled WGS sequence"/>
</dbReference>
<feature type="domain" description="Glycosyltransferase subfamily 4-like N-terminal" evidence="1">
    <location>
        <begin position="14"/>
        <end position="165"/>
    </location>
</feature>
<keyword evidence="2" id="KW-0808">Transferase</keyword>
<dbReference type="PANTHER" id="PTHR45947:SF3">
    <property type="entry name" value="SULFOQUINOVOSYL TRANSFERASE SQD2"/>
    <property type="match status" value="1"/>
</dbReference>
<dbReference type="GO" id="GO:0016757">
    <property type="term" value="F:glycosyltransferase activity"/>
    <property type="evidence" value="ECO:0007669"/>
    <property type="project" value="UniProtKB-ARBA"/>
</dbReference>
<evidence type="ECO:0000313" key="3">
    <source>
        <dbReference type="Proteomes" id="UP000253529"/>
    </source>
</evidence>
<dbReference type="RefSeq" id="WP_113889088.1">
    <property type="nucleotide sequence ID" value="NZ_QNRK01000009.1"/>
</dbReference>
<protein>
    <submittedName>
        <fullName evidence="2">Glycosyltransferase involved in cell wall biosynthesis</fullName>
    </submittedName>
</protein>
<accession>A0A366FID3</accession>
<evidence type="ECO:0000313" key="2">
    <source>
        <dbReference type="EMBL" id="RBP14412.1"/>
    </source>
</evidence>
<dbReference type="CDD" id="cd03814">
    <property type="entry name" value="GT4-like"/>
    <property type="match status" value="1"/>
</dbReference>
<reference evidence="2 3" key="1">
    <citation type="submission" date="2018-06" db="EMBL/GenBank/DDBJ databases">
        <title>Genomic Encyclopedia of Type Strains, Phase IV (KMG-IV): sequencing the most valuable type-strain genomes for metagenomic binning, comparative biology and taxonomic classification.</title>
        <authorList>
            <person name="Goeker M."/>
        </authorList>
    </citation>
    <scope>NUCLEOTIDE SEQUENCE [LARGE SCALE GENOMIC DNA]</scope>
    <source>
        <strain evidence="2 3">DSM 24875</strain>
    </source>
</reference>
<organism evidence="2 3">
    <name type="scientific">Roseiarcus fermentans</name>
    <dbReference type="NCBI Taxonomy" id="1473586"/>
    <lineage>
        <taxon>Bacteria</taxon>
        <taxon>Pseudomonadati</taxon>
        <taxon>Pseudomonadota</taxon>
        <taxon>Alphaproteobacteria</taxon>
        <taxon>Hyphomicrobiales</taxon>
        <taxon>Roseiarcaceae</taxon>
        <taxon>Roseiarcus</taxon>
    </lineage>
</organism>
<dbReference type="Gene3D" id="3.40.50.2000">
    <property type="entry name" value="Glycogen Phosphorylase B"/>
    <property type="match status" value="2"/>
</dbReference>
<dbReference type="AlphaFoldDB" id="A0A366FID3"/>
<gene>
    <name evidence="2" type="ORF">DFR50_109166</name>
</gene>
<dbReference type="PANTHER" id="PTHR45947">
    <property type="entry name" value="SULFOQUINOVOSYL TRANSFERASE SQD2"/>
    <property type="match status" value="1"/>
</dbReference>
<proteinExistence type="predicted"/>
<dbReference type="OrthoDB" id="9802525at2"/>